<feature type="domain" description="Tyr recombinase" evidence="2">
    <location>
        <begin position="1"/>
        <end position="200"/>
    </location>
</feature>
<dbReference type="GO" id="GO:0015074">
    <property type="term" value="P:DNA integration"/>
    <property type="evidence" value="ECO:0007669"/>
    <property type="project" value="InterPro"/>
</dbReference>
<dbReference type="Gene3D" id="1.10.443.10">
    <property type="entry name" value="Intergrase catalytic core"/>
    <property type="match status" value="1"/>
</dbReference>
<evidence type="ECO:0000256" key="1">
    <source>
        <dbReference type="ARBA" id="ARBA00023172"/>
    </source>
</evidence>
<protein>
    <submittedName>
        <fullName evidence="3">Phage integrase family protein</fullName>
    </submittedName>
</protein>
<dbReference type="AlphaFoldDB" id="A0A5C5XEW9"/>
<keyword evidence="4" id="KW-1185">Reference proteome</keyword>
<dbReference type="Proteomes" id="UP000316095">
    <property type="component" value="Unassembled WGS sequence"/>
</dbReference>
<accession>A0A5C5XEW9</accession>
<dbReference type="GO" id="GO:0006310">
    <property type="term" value="P:DNA recombination"/>
    <property type="evidence" value="ECO:0007669"/>
    <property type="project" value="UniProtKB-KW"/>
</dbReference>
<dbReference type="CDD" id="cd00397">
    <property type="entry name" value="DNA_BRE_C"/>
    <property type="match status" value="1"/>
</dbReference>
<dbReference type="SUPFAM" id="SSF56349">
    <property type="entry name" value="DNA breaking-rejoining enzymes"/>
    <property type="match status" value="1"/>
</dbReference>
<dbReference type="PROSITE" id="PS51898">
    <property type="entry name" value="TYR_RECOMBINASE"/>
    <property type="match status" value="1"/>
</dbReference>
<dbReference type="OrthoDB" id="266605at2"/>
<evidence type="ECO:0000259" key="2">
    <source>
        <dbReference type="PROSITE" id="PS51898"/>
    </source>
</evidence>
<dbReference type="InterPro" id="IPR002104">
    <property type="entry name" value="Integrase_catalytic"/>
</dbReference>
<reference evidence="3 4" key="1">
    <citation type="submission" date="2019-02" db="EMBL/GenBank/DDBJ databases">
        <title>Deep-cultivation of Planctomycetes and their phenomic and genomic characterization uncovers novel biology.</title>
        <authorList>
            <person name="Wiegand S."/>
            <person name="Jogler M."/>
            <person name="Boedeker C."/>
            <person name="Pinto D."/>
            <person name="Vollmers J."/>
            <person name="Rivas-Marin E."/>
            <person name="Kohn T."/>
            <person name="Peeters S.H."/>
            <person name="Heuer A."/>
            <person name="Rast P."/>
            <person name="Oberbeckmann S."/>
            <person name="Bunk B."/>
            <person name="Jeske O."/>
            <person name="Meyerdierks A."/>
            <person name="Storesund J.E."/>
            <person name="Kallscheuer N."/>
            <person name="Luecker S."/>
            <person name="Lage O.M."/>
            <person name="Pohl T."/>
            <person name="Merkel B.J."/>
            <person name="Hornburger P."/>
            <person name="Mueller R.-W."/>
            <person name="Bruemmer F."/>
            <person name="Labrenz M."/>
            <person name="Spormann A.M."/>
            <person name="Op Den Camp H."/>
            <person name="Overmann J."/>
            <person name="Amann R."/>
            <person name="Jetten M.S.M."/>
            <person name="Mascher T."/>
            <person name="Medema M.H."/>
            <person name="Devos D.P."/>
            <person name="Kaster A.-K."/>
            <person name="Ovreas L."/>
            <person name="Rohde M."/>
            <person name="Galperin M.Y."/>
            <person name="Jogler C."/>
        </authorList>
    </citation>
    <scope>NUCLEOTIDE SEQUENCE [LARGE SCALE GENOMIC DNA]</scope>
    <source>
        <strain evidence="3 4">Pan54</strain>
    </source>
</reference>
<evidence type="ECO:0000313" key="3">
    <source>
        <dbReference type="EMBL" id="TWT60893.1"/>
    </source>
</evidence>
<name>A0A5C5XEW9_9PLAN</name>
<keyword evidence="1" id="KW-0233">DNA recombination</keyword>
<dbReference type="RefSeq" id="WP_146502948.1">
    <property type="nucleotide sequence ID" value="NZ_SJPG01000001.1"/>
</dbReference>
<organism evidence="3 4">
    <name type="scientific">Rubinisphaera italica</name>
    <dbReference type="NCBI Taxonomy" id="2527969"/>
    <lineage>
        <taxon>Bacteria</taxon>
        <taxon>Pseudomonadati</taxon>
        <taxon>Planctomycetota</taxon>
        <taxon>Planctomycetia</taxon>
        <taxon>Planctomycetales</taxon>
        <taxon>Planctomycetaceae</taxon>
        <taxon>Rubinisphaera</taxon>
    </lineage>
</organism>
<dbReference type="GO" id="GO:0003677">
    <property type="term" value="F:DNA binding"/>
    <property type="evidence" value="ECO:0007669"/>
    <property type="project" value="InterPro"/>
</dbReference>
<dbReference type="InterPro" id="IPR011010">
    <property type="entry name" value="DNA_brk_join_enz"/>
</dbReference>
<proteinExistence type="predicted"/>
<sequence length="211" mass="23627">MRRQHSLAGPSDTPCQAWKFALHILWESGFRISEVLEFSWDDDQKIHPMWDDRQSSHNTVIVPPSQKNGRLQEIPMLPGLKEILLNVPENDRQGYVVNLELKRKRNEQLSIGCISRTIAQIGKEANVVVTKENESTGIRAKYASAHDLRRGCAARLMNSGVSAETLKVIMRHADFATTEKHYGAIRSAQAAGDELQEKLKSKTKKSALVGG</sequence>
<dbReference type="EMBL" id="SJPG01000001">
    <property type="protein sequence ID" value="TWT60893.1"/>
    <property type="molecule type" value="Genomic_DNA"/>
</dbReference>
<gene>
    <name evidence="3" type="ORF">Pan54_16240</name>
</gene>
<dbReference type="InterPro" id="IPR013762">
    <property type="entry name" value="Integrase-like_cat_sf"/>
</dbReference>
<evidence type="ECO:0000313" key="4">
    <source>
        <dbReference type="Proteomes" id="UP000316095"/>
    </source>
</evidence>
<dbReference type="Pfam" id="PF00589">
    <property type="entry name" value="Phage_integrase"/>
    <property type="match status" value="1"/>
</dbReference>
<comment type="caution">
    <text evidence="3">The sequence shown here is derived from an EMBL/GenBank/DDBJ whole genome shotgun (WGS) entry which is preliminary data.</text>
</comment>